<feature type="region of interest" description="Disordered" evidence="1">
    <location>
        <begin position="38"/>
        <end position="62"/>
    </location>
</feature>
<proteinExistence type="predicted"/>
<evidence type="ECO:0000256" key="1">
    <source>
        <dbReference type="SAM" id="MobiDB-lite"/>
    </source>
</evidence>
<protein>
    <submittedName>
        <fullName evidence="2">Uncharacterized protein</fullName>
    </submittedName>
</protein>
<comment type="caution">
    <text evidence="2">The sequence shown here is derived from an EMBL/GenBank/DDBJ whole genome shotgun (WGS) entry which is preliminary data.</text>
</comment>
<organism evidence="2 3">
    <name type="scientific">Prauserella sediminis</name>
    <dbReference type="NCBI Taxonomy" id="577680"/>
    <lineage>
        <taxon>Bacteria</taxon>
        <taxon>Bacillati</taxon>
        <taxon>Actinomycetota</taxon>
        <taxon>Actinomycetes</taxon>
        <taxon>Pseudonocardiales</taxon>
        <taxon>Pseudonocardiaceae</taxon>
        <taxon>Prauserella</taxon>
        <taxon>Prauserella salsuginis group</taxon>
    </lineage>
</organism>
<gene>
    <name evidence="2" type="ORF">FB384_005338</name>
</gene>
<dbReference type="Proteomes" id="UP000564573">
    <property type="component" value="Unassembled WGS sequence"/>
</dbReference>
<reference evidence="2 3" key="1">
    <citation type="submission" date="2020-08" db="EMBL/GenBank/DDBJ databases">
        <title>Sequencing the genomes of 1000 actinobacteria strains.</title>
        <authorList>
            <person name="Klenk H.-P."/>
        </authorList>
    </citation>
    <scope>NUCLEOTIDE SEQUENCE [LARGE SCALE GENOMIC DNA]</scope>
    <source>
        <strain evidence="2 3">DSM 45267</strain>
    </source>
</reference>
<dbReference type="EMBL" id="JACIBS010000020">
    <property type="protein sequence ID" value="MBB3666376.1"/>
    <property type="molecule type" value="Genomic_DNA"/>
</dbReference>
<evidence type="ECO:0000313" key="2">
    <source>
        <dbReference type="EMBL" id="MBB3666376.1"/>
    </source>
</evidence>
<keyword evidence="3" id="KW-1185">Reference proteome</keyword>
<dbReference type="RefSeq" id="WP_183787542.1">
    <property type="nucleotide sequence ID" value="NZ_JACIBS010000020.1"/>
</dbReference>
<sequence length="62" mass="6623">MIDRDRVELLFRLHGVPCPTCGVPAAAVVRTDRGTATAHYANPDTGSGRICPHPSTDQEVHG</sequence>
<name>A0A839Y209_9PSEU</name>
<evidence type="ECO:0000313" key="3">
    <source>
        <dbReference type="Proteomes" id="UP000564573"/>
    </source>
</evidence>
<dbReference type="AlphaFoldDB" id="A0A839Y209"/>
<accession>A0A839Y209</accession>